<protein>
    <submittedName>
        <fullName evidence="3">Transposase domain (DUF772)</fullName>
    </submittedName>
</protein>
<dbReference type="Pfam" id="PF05598">
    <property type="entry name" value="DUF772"/>
    <property type="match status" value="1"/>
</dbReference>
<reference evidence="3 4" key="1">
    <citation type="submission" date="2018-06" db="EMBL/GenBank/DDBJ databases">
        <authorList>
            <consortium name="Pathogen Informatics"/>
            <person name="Doyle S."/>
        </authorList>
    </citation>
    <scope>NUCLEOTIDE SEQUENCE [LARGE SCALE GENOMIC DNA]</scope>
    <source>
        <strain evidence="3 4">NCTC13163</strain>
    </source>
</reference>
<dbReference type="RefSeq" id="WP_029334142.1">
    <property type="nucleotide sequence ID" value="NZ_UGGP01000001.1"/>
</dbReference>
<feature type="domain" description="Transposase IS4-like" evidence="1">
    <location>
        <begin position="244"/>
        <end position="476"/>
    </location>
</feature>
<accession>A0A377FQ57</accession>
<evidence type="ECO:0000259" key="2">
    <source>
        <dbReference type="Pfam" id="PF05598"/>
    </source>
</evidence>
<organism evidence="3 4">
    <name type="scientific">Exiguobacterium aurantiacum</name>
    <dbReference type="NCBI Taxonomy" id="33987"/>
    <lineage>
        <taxon>Bacteria</taxon>
        <taxon>Bacillati</taxon>
        <taxon>Bacillota</taxon>
        <taxon>Bacilli</taxon>
        <taxon>Bacillales</taxon>
        <taxon>Bacillales Family XII. Incertae Sedis</taxon>
        <taxon>Exiguobacterium</taxon>
    </lineage>
</organism>
<dbReference type="PANTHER" id="PTHR33408:SF2">
    <property type="entry name" value="TRANSPOSASE DDE DOMAIN-CONTAINING PROTEIN"/>
    <property type="match status" value="1"/>
</dbReference>
<dbReference type="InterPro" id="IPR008490">
    <property type="entry name" value="Transposase_InsH_N"/>
</dbReference>
<dbReference type="Pfam" id="PF01609">
    <property type="entry name" value="DDE_Tnp_1"/>
    <property type="match status" value="1"/>
</dbReference>
<dbReference type="InterPro" id="IPR002559">
    <property type="entry name" value="Transposase_11"/>
</dbReference>
<evidence type="ECO:0000259" key="1">
    <source>
        <dbReference type="Pfam" id="PF01609"/>
    </source>
</evidence>
<gene>
    <name evidence="3" type="ORF">NCTC13163_00308</name>
</gene>
<dbReference type="GO" id="GO:0006313">
    <property type="term" value="P:DNA transposition"/>
    <property type="evidence" value="ECO:0007669"/>
    <property type="project" value="InterPro"/>
</dbReference>
<name>A0A377FQ57_9BACL</name>
<dbReference type="InterPro" id="IPR047629">
    <property type="entry name" value="IS1182_transpos"/>
</dbReference>
<dbReference type="EMBL" id="UGGP01000001">
    <property type="protein sequence ID" value="STO06967.1"/>
    <property type="molecule type" value="Genomic_DNA"/>
</dbReference>
<evidence type="ECO:0000313" key="4">
    <source>
        <dbReference type="Proteomes" id="UP000254060"/>
    </source>
</evidence>
<dbReference type="GO" id="GO:0003677">
    <property type="term" value="F:DNA binding"/>
    <property type="evidence" value="ECO:0007669"/>
    <property type="project" value="InterPro"/>
</dbReference>
<dbReference type="PANTHER" id="PTHR33408">
    <property type="entry name" value="TRANSPOSASE"/>
    <property type="match status" value="1"/>
</dbReference>
<proteinExistence type="predicted"/>
<dbReference type="Proteomes" id="UP000254060">
    <property type="component" value="Unassembled WGS sequence"/>
</dbReference>
<dbReference type="NCBIfam" id="NF033551">
    <property type="entry name" value="transpos_IS1182"/>
    <property type="match status" value="1"/>
</dbReference>
<dbReference type="OrthoDB" id="9789070at2"/>
<feature type="domain" description="Transposase InsH N-terminal" evidence="2">
    <location>
        <begin position="20"/>
        <end position="111"/>
    </location>
</feature>
<sequence>MMPDLPNMPPSPCAALYDLLIPADDELRLIHDLVSFDFITDLLEDTYCHDNGRMAVHPVRMFKYLFLKAHSNLSDVDLVRRAKTDLTYKYFLDLAPEDDVINPSSLTKFRRQRMDDDELLDKLIGHTVEVAKGMGLLKGRTLIVDATHSRARYGQKPIRQAIIDETKRLRQACYQSSVDAKGRFPEKVDEEDIDQLLAYALAVAETVETGMPELMFREHIRDQVNRVRELAEDAHVELQVSKDSDARTGHKSADSSFFGYKHHLAMTEEGIITAVVVTSGEVADGPQLASLVEKSHLAGAEFDHIVGDAAYSGRDNLIYAASQGCKLVAPLNPRVYSPADNRGEGFTYNKDAERYVCPAGHMAIRKARTGTKDIGKNQKETHYFDIELCKQCPLRNGCYKNGAKSKTYSVSLKSREHSEQYEYEQTDEFKDYRRKRFAIEAKNSQLKNPQGLARNKTSDLKGMTLQGVMAIIAVNLKRIIALRKENTG</sequence>
<dbReference type="AlphaFoldDB" id="A0A377FQ57"/>
<evidence type="ECO:0000313" key="3">
    <source>
        <dbReference type="EMBL" id="STO06967.1"/>
    </source>
</evidence>
<dbReference type="GO" id="GO:0004803">
    <property type="term" value="F:transposase activity"/>
    <property type="evidence" value="ECO:0007669"/>
    <property type="project" value="InterPro"/>
</dbReference>